<keyword evidence="1" id="KW-1133">Transmembrane helix</keyword>
<keyword evidence="1" id="KW-0472">Membrane</keyword>
<name>A0A3Q9BQL2_9BURK</name>
<dbReference type="EMBL" id="CP034464">
    <property type="protein sequence ID" value="AZP12260.1"/>
    <property type="molecule type" value="Genomic_DNA"/>
</dbReference>
<dbReference type="Proteomes" id="UP000275663">
    <property type="component" value="Chromosome"/>
</dbReference>
<feature type="transmembrane region" description="Helical" evidence="1">
    <location>
        <begin position="41"/>
        <end position="58"/>
    </location>
</feature>
<accession>A0A3Q9BQL2</accession>
<feature type="transmembrane region" description="Helical" evidence="1">
    <location>
        <begin position="70"/>
        <end position="89"/>
    </location>
</feature>
<evidence type="ECO:0000313" key="2">
    <source>
        <dbReference type="EMBL" id="AZP12260.1"/>
    </source>
</evidence>
<evidence type="ECO:0000313" key="3">
    <source>
        <dbReference type="Proteomes" id="UP000275663"/>
    </source>
</evidence>
<gene>
    <name evidence="2" type="ORF">EJN92_09765</name>
</gene>
<evidence type="ECO:0000256" key="1">
    <source>
        <dbReference type="SAM" id="Phobius"/>
    </source>
</evidence>
<organism evidence="2 3">
    <name type="scientific">Undibacterium parvum</name>
    <dbReference type="NCBI Taxonomy" id="401471"/>
    <lineage>
        <taxon>Bacteria</taxon>
        <taxon>Pseudomonadati</taxon>
        <taxon>Pseudomonadota</taxon>
        <taxon>Betaproteobacteria</taxon>
        <taxon>Burkholderiales</taxon>
        <taxon>Oxalobacteraceae</taxon>
        <taxon>Undibacterium</taxon>
    </lineage>
</organism>
<dbReference type="RefSeq" id="WP_126127642.1">
    <property type="nucleotide sequence ID" value="NZ_CP034464.1"/>
</dbReference>
<sequence>MHNYSSTTVLLMAIPELKEIAPRHYEEILDQAKQDRSAIPWSRFSALALGCAALYFWFQFGSGRHLQDESIWSAIFINLGLIYVFDGIVEYCMLRMLRDKVLAQLAKAPQSEAQCGCAFWQQNGL</sequence>
<keyword evidence="3" id="KW-1185">Reference proteome</keyword>
<protein>
    <submittedName>
        <fullName evidence="2">Uncharacterized protein</fullName>
    </submittedName>
</protein>
<dbReference type="AlphaFoldDB" id="A0A3Q9BQL2"/>
<reference evidence="2 3" key="1">
    <citation type="journal article" date="2011" name="Int. J. Syst. Evol. Microbiol.">
        <title>Description of Undibacterium oligocarboniphilum sp. nov., isolated from purified water, and Undibacterium pigrum strain CCUG 49012 as the type strain of Undibacterium parvum sp. nov., and emended descriptions of the genus Undibacterium and the species Undibacterium pigrum.</title>
        <authorList>
            <person name="Eder W."/>
            <person name="Wanner G."/>
            <person name="Ludwig W."/>
            <person name="Busse H.J."/>
            <person name="Ziemke-Kageler F."/>
            <person name="Lang E."/>
        </authorList>
    </citation>
    <scope>NUCLEOTIDE SEQUENCE [LARGE SCALE GENOMIC DNA]</scope>
    <source>
        <strain evidence="2 3">DSM 23061</strain>
    </source>
</reference>
<keyword evidence="1" id="KW-0812">Transmembrane</keyword>
<dbReference type="KEGG" id="upv:EJN92_09765"/>
<proteinExistence type="predicted"/>
<dbReference type="OrthoDB" id="8780037at2"/>